<dbReference type="Pfam" id="PF12746">
    <property type="entry name" value="GNAT_acetyltran"/>
    <property type="match status" value="1"/>
</dbReference>
<dbReference type="HOGENOM" id="CLU_074296_0_0_10"/>
<feature type="domain" description="N-acetyltransferase" evidence="1">
    <location>
        <begin position="145"/>
        <end position="276"/>
    </location>
</feature>
<accession>E4T201</accession>
<dbReference type="Gene3D" id="3.40.630.30">
    <property type="match status" value="1"/>
</dbReference>
<name>E4T201_PALPW</name>
<dbReference type="STRING" id="694427.Palpr_0589"/>
<protein>
    <submittedName>
        <fullName evidence="2">GCN5-related N-acetyltransferase</fullName>
    </submittedName>
</protein>
<dbReference type="InterPro" id="IPR027365">
    <property type="entry name" value="GNAT_acetyltra_YdfB-like"/>
</dbReference>
<dbReference type="RefSeq" id="WP_013444114.1">
    <property type="nucleotide sequence ID" value="NC_014734.1"/>
</dbReference>
<reference key="1">
    <citation type="submission" date="2010-11" db="EMBL/GenBank/DDBJ databases">
        <title>The complete genome of Paludibacter propionicigenes DSM 17365.</title>
        <authorList>
            <consortium name="US DOE Joint Genome Institute (JGI-PGF)"/>
            <person name="Lucas S."/>
            <person name="Copeland A."/>
            <person name="Lapidus A."/>
            <person name="Bruce D."/>
            <person name="Goodwin L."/>
            <person name="Pitluck S."/>
            <person name="Kyrpides N."/>
            <person name="Mavromatis K."/>
            <person name="Ivanova N."/>
            <person name="Munk A.C."/>
            <person name="Brettin T."/>
            <person name="Detter J.C."/>
            <person name="Han C."/>
            <person name="Tapia R."/>
            <person name="Land M."/>
            <person name="Hauser L."/>
            <person name="Markowitz V."/>
            <person name="Cheng J.-F."/>
            <person name="Hugenholtz P."/>
            <person name="Woyke T."/>
            <person name="Wu D."/>
            <person name="Gronow S."/>
            <person name="Wellnitz S."/>
            <person name="Brambilla E."/>
            <person name="Klenk H.-P."/>
            <person name="Eisen J.A."/>
        </authorList>
    </citation>
    <scope>NUCLEOTIDE SEQUENCE</scope>
    <source>
        <strain>WB4</strain>
    </source>
</reference>
<dbReference type="OrthoDB" id="1120671at2"/>
<dbReference type="PANTHER" id="PTHR31143">
    <property type="match status" value="1"/>
</dbReference>
<dbReference type="AlphaFoldDB" id="E4T201"/>
<keyword evidence="2" id="KW-0808">Transferase</keyword>
<dbReference type="EMBL" id="CP002345">
    <property type="protein sequence ID" value="ADQ78745.1"/>
    <property type="molecule type" value="Genomic_DNA"/>
</dbReference>
<dbReference type="eggNOG" id="COG1670">
    <property type="taxonomic scope" value="Bacteria"/>
</dbReference>
<dbReference type="GO" id="GO:0016747">
    <property type="term" value="F:acyltransferase activity, transferring groups other than amino-acyl groups"/>
    <property type="evidence" value="ECO:0007669"/>
    <property type="project" value="InterPro"/>
</dbReference>
<dbReference type="InterPro" id="IPR016181">
    <property type="entry name" value="Acyl_CoA_acyltransferase"/>
</dbReference>
<proteinExistence type="predicted"/>
<organism evidence="2 3">
    <name type="scientific">Paludibacter propionicigenes (strain DSM 17365 / JCM 13257 / WB4)</name>
    <dbReference type="NCBI Taxonomy" id="694427"/>
    <lineage>
        <taxon>Bacteria</taxon>
        <taxon>Pseudomonadati</taxon>
        <taxon>Bacteroidota</taxon>
        <taxon>Bacteroidia</taxon>
        <taxon>Bacteroidales</taxon>
        <taxon>Paludibacteraceae</taxon>
        <taxon>Paludibacter</taxon>
    </lineage>
</organism>
<dbReference type="SUPFAM" id="SSF55729">
    <property type="entry name" value="Acyl-CoA N-acyltransferases (Nat)"/>
    <property type="match status" value="1"/>
</dbReference>
<evidence type="ECO:0000313" key="3">
    <source>
        <dbReference type="Proteomes" id="UP000008718"/>
    </source>
</evidence>
<reference evidence="2 3" key="2">
    <citation type="journal article" date="2011" name="Stand. Genomic Sci.">
        <title>Complete genome sequence of Paludibacter propionicigenes type strain (WB4).</title>
        <authorList>
            <person name="Gronow S."/>
            <person name="Munk C."/>
            <person name="Lapidus A."/>
            <person name="Nolan M."/>
            <person name="Lucas S."/>
            <person name="Hammon N."/>
            <person name="Deshpande S."/>
            <person name="Cheng J.F."/>
            <person name="Tapia R."/>
            <person name="Han C."/>
            <person name="Goodwin L."/>
            <person name="Pitluck S."/>
            <person name="Liolios K."/>
            <person name="Ivanova N."/>
            <person name="Mavromatis K."/>
            <person name="Mikhailova N."/>
            <person name="Pati A."/>
            <person name="Chen A."/>
            <person name="Palaniappan K."/>
            <person name="Land M."/>
            <person name="Hauser L."/>
            <person name="Chang Y.J."/>
            <person name="Jeffries C.D."/>
            <person name="Brambilla E."/>
            <person name="Rohde M."/>
            <person name="Goker M."/>
            <person name="Detter J.C."/>
            <person name="Woyke T."/>
            <person name="Bristow J."/>
            <person name="Eisen J.A."/>
            <person name="Markowitz V."/>
            <person name="Hugenholtz P."/>
            <person name="Kyrpides N.C."/>
            <person name="Klenk H.P."/>
        </authorList>
    </citation>
    <scope>NUCLEOTIDE SEQUENCE [LARGE SCALE GENOMIC DNA]</scope>
    <source>
        <strain evidence="3">DSM 17365 / JCM 13257 / WB4</strain>
    </source>
</reference>
<evidence type="ECO:0000313" key="2">
    <source>
        <dbReference type="EMBL" id="ADQ78745.1"/>
    </source>
</evidence>
<dbReference type="KEGG" id="ppn:Palpr_0589"/>
<dbReference type="PROSITE" id="PS51186">
    <property type="entry name" value="GNAT"/>
    <property type="match status" value="1"/>
</dbReference>
<dbReference type="InterPro" id="IPR000182">
    <property type="entry name" value="GNAT_dom"/>
</dbReference>
<dbReference type="PANTHER" id="PTHR31143:SF2">
    <property type="entry name" value="FR47-LIKE DOMAIN-CONTAINING PROTEIN-RELATED"/>
    <property type="match status" value="1"/>
</dbReference>
<evidence type="ECO:0000259" key="1">
    <source>
        <dbReference type="PROSITE" id="PS51186"/>
    </source>
</evidence>
<gene>
    <name evidence="2" type="ordered locus">Palpr_0589</name>
</gene>
<dbReference type="Proteomes" id="UP000008718">
    <property type="component" value="Chromosome"/>
</dbReference>
<sequence length="276" mass="31927">MILLDKKEYYKASEPLQQVEINHLFADAVVQGHIDGQIYVDNTLKPEVFYVEHPYGMSLLFGCTTNESFNKWLIQHALNTPKIRNRFEWLQAFPNAWNELITTELANHLIKQKDNETAIHNDKIEENTRVNFRFNKAKYLEFKSKHIRDNVPVFPTDRQMFESMQGSVIPARFWNNADDFIEKAMAFSVMDGSTVACTAFSAFVIGNQLEIGIETSDNYRGKGYAAITCSALIDYCLENDYEPVWGCKLENTASYLLAQKLGFEPTVYWPFFRLLK</sequence>
<keyword evidence="3" id="KW-1185">Reference proteome</keyword>